<name>A0AAV8UPF5_9RHOD</name>
<accession>A0AAV8UPF5</accession>
<dbReference type="GO" id="GO:0008168">
    <property type="term" value="F:methyltransferase activity"/>
    <property type="evidence" value="ECO:0007669"/>
    <property type="project" value="TreeGrafter"/>
</dbReference>
<feature type="domain" description="Methyltransferase type 12" evidence="1">
    <location>
        <begin position="101"/>
        <end position="201"/>
    </location>
</feature>
<dbReference type="Gene3D" id="3.40.50.150">
    <property type="entry name" value="Vaccinia Virus protein VP39"/>
    <property type="match status" value="1"/>
</dbReference>
<protein>
    <recommendedName>
        <fullName evidence="1">Methyltransferase type 12 domain-containing protein</fullName>
    </recommendedName>
</protein>
<dbReference type="EMBL" id="JAMWBK010000007">
    <property type="protein sequence ID" value="KAJ8903361.1"/>
    <property type="molecule type" value="Genomic_DNA"/>
</dbReference>
<dbReference type="SUPFAM" id="SSF53335">
    <property type="entry name" value="S-adenosyl-L-methionine-dependent methyltransferases"/>
    <property type="match status" value="1"/>
</dbReference>
<dbReference type="CDD" id="cd02440">
    <property type="entry name" value="AdoMet_MTases"/>
    <property type="match status" value="1"/>
</dbReference>
<dbReference type="Proteomes" id="UP001157974">
    <property type="component" value="Unassembled WGS sequence"/>
</dbReference>
<organism evidence="2 3">
    <name type="scientific">Rhodosorus marinus</name>
    <dbReference type="NCBI Taxonomy" id="101924"/>
    <lineage>
        <taxon>Eukaryota</taxon>
        <taxon>Rhodophyta</taxon>
        <taxon>Stylonematophyceae</taxon>
        <taxon>Stylonematales</taxon>
        <taxon>Stylonemataceae</taxon>
        <taxon>Rhodosorus</taxon>
    </lineage>
</organism>
<keyword evidence="3" id="KW-1185">Reference proteome</keyword>
<evidence type="ECO:0000259" key="1">
    <source>
        <dbReference type="Pfam" id="PF08242"/>
    </source>
</evidence>
<dbReference type="PANTHER" id="PTHR43464">
    <property type="entry name" value="METHYLTRANSFERASE"/>
    <property type="match status" value="1"/>
</dbReference>
<gene>
    <name evidence="2" type="ORF">NDN08_004469</name>
</gene>
<dbReference type="AlphaFoldDB" id="A0AAV8UPF5"/>
<proteinExistence type="predicted"/>
<sequence length="438" mass="49046">MMESGFVAGGGLGTKSSGLVRRCSRAGTVRYSVAQPERNVTRFDTEGEITSTVEKLYDAYPFPPDPLIDEEPIGYNWRWHYPTAYSFCAKRAPETEDIRILDAGCGTGCGTEYLVHLNKQAEVVGIDLSSGALEVATERLSRSIGKDNAARATLIQKSIFDARELEGDFDMINCVGVIHHTPDPLRALLALKDKLKPGGILHIFVYALNGRWEIQLMQKALALLQQGEVDFKGGVELGRKVFGALPKENRLRKREESRWAAENERDATFADMYLHPQEIDYTIDTLFEMIDAAELKFIGFSNPRTFDLARVLEDKELLNLAKSLPERDQYRLVENLDPESVTHFEFFLSKEPFDTVDWSDTQMLHNATATISPCIHGFPNKTIFDGDYFPMMLSDNQFEFLKSLSDCGSIGSAAKESGCEAEEIVALIHQTIIIPTPQ</sequence>
<dbReference type="PANTHER" id="PTHR43464:SF91">
    <property type="entry name" value="SLL0487 PROTEIN"/>
    <property type="match status" value="1"/>
</dbReference>
<comment type="caution">
    <text evidence="2">The sequence shown here is derived from an EMBL/GenBank/DDBJ whole genome shotgun (WGS) entry which is preliminary data.</text>
</comment>
<dbReference type="InterPro" id="IPR013217">
    <property type="entry name" value="Methyltransf_12"/>
</dbReference>
<reference evidence="2 3" key="1">
    <citation type="journal article" date="2023" name="Nat. Commun.">
        <title>Origin of minicircular mitochondrial genomes in red algae.</title>
        <authorList>
            <person name="Lee Y."/>
            <person name="Cho C.H."/>
            <person name="Lee Y.M."/>
            <person name="Park S.I."/>
            <person name="Yang J.H."/>
            <person name="West J.A."/>
            <person name="Bhattacharya D."/>
            <person name="Yoon H.S."/>
        </authorList>
    </citation>
    <scope>NUCLEOTIDE SEQUENCE [LARGE SCALE GENOMIC DNA]</scope>
    <source>
        <strain evidence="2 3">CCMP1338</strain>
        <tissue evidence="2">Whole cell</tissue>
    </source>
</reference>
<evidence type="ECO:0000313" key="3">
    <source>
        <dbReference type="Proteomes" id="UP001157974"/>
    </source>
</evidence>
<dbReference type="InterPro" id="IPR029063">
    <property type="entry name" value="SAM-dependent_MTases_sf"/>
</dbReference>
<evidence type="ECO:0000313" key="2">
    <source>
        <dbReference type="EMBL" id="KAJ8903361.1"/>
    </source>
</evidence>
<dbReference type="Pfam" id="PF08242">
    <property type="entry name" value="Methyltransf_12"/>
    <property type="match status" value="1"/>
</dbReference>